<dbReference type="Pfam" id="PF00672">
    <property type="entry name" value="HAMP"/>
    <property type="match status" value="1"/>
</dbReference>
<proteinExistence type="inferred from homology"/>
<feature type="compositionally biased region" description="Low complexity" evidence="4">
    <location>
        <begin position="589"/>
        <end position="599"/>
    </location>
</feature>
<keyword evidence="1" id="KW-0145">Chemotaxis</keyword>
<dbReference type="EMBL" id="JAHWZX010000004">
    <property type="protein sequence ID" value="MBW4330446.1"/>
    <property type="molecule type" value="Genomic_DNA"/>
</dbReference>
<feature type="region of interest" description="Disordered" evidence="4">
    <location>
        <begin position="578"/>
        <end position="625"/>
    </location>
</feature>
<feature type="transmembrane region" description="Helical" evidence="5">
    <location>
        <begin position="188"/>
        <end position="211"/>
    </location>
</feature>
<evidence type="ECO:0000313" key="9">
    <source>
        <dbReference type="Proteomes" id="UP001197214"/>
    </source>
</evidence>
<evidence type="ECO:0000313" key="8">
    <source>
        <dbReference type="EMBL" id="MBW4330446.1"/>
    </source>
</evidence>
<protein>
    <submittedName>
        <fullName evidence="8">HAMP domain-containing protein</fullName>
    </submittedName>
</protein>
<dbReference type="InterPro" id="IPR051310">
    <property type="entry name" value="MCP_chemotaxis"/>
</dbReference>
<keyword evidence="5" id="KW-0472">Membrane</keyword>
<keyword evidence="5" id="KW-1133">Transmembrane helix</keyword>
<name>A0ABS6XJR9_9SPHN</name>
<dbReference type="SMART" id="SM00283">
    <property type="entry name" value="MA"/>
    <property type="match status" value="1"/>
</dbReference>
<feature type="domain" description="HAMP" evidence="7">
    <location>
        <begin position="212"/>
        <end position="265"/>
    </location>
</feature>
<sequence length="649" mass="68425">MKRFNDLRIAAKIAILMIMLGGVTLFAVFNGVSKLRSVDAGYNRLVAVTLPDNTELARSRQVVTEMMYAGYQIVTHAGDDVAARNAAEREQRAYDEARRRLGDMKIAEPDAAAAIDPVLGKIETLHGLIRQSAEHAMRGDAAYARRELAKADASADEILGDLRVYTNQRVEAGETQSRGLSSAAASTVYSLLIVGILGTVVAVGAGVFVAARTITGPLKRLSTTMRELSGGNHDVTVGDTNRTDEVGAMAKAVLVFRDAAQEQARLQATKRAADEEQQAVIERVSEHLHILAGGDLSRPITQKFPENYAALKSNYNAALESLRTLIAEVLESARTIGTGSQEIQSASEDLARRTESNAASLEETTAAVAQITDRLQAGAKAGAGTVRRADQAIATVGSGRETAEEAVQSMSRVSESAKGIDSVIEGLDKIAFQTRVLAMNAAVEAGRAGEAGRGFAVVADLVGQLAMRSEEEAKRAREQLTTTQTDVEMAVTAVHKVDAALVAISDDVGSVHEALGAMADDNTAQASAIQQISAAIGSLDESTQQNAAMVEEASAAARNLNSEVRMMSGRAGAFTLGDTHGTPQRGHARSAAALPAGPAVNRPAAPAAKRDGAKPVNGKAVYQSPVKPLPAEAVKALVVRNNEDDWDEF</sequence>
<evidence type="ECO:0000256" key="5">
    <source>
        <dbReference type="SAM" id="Phobius"/>
    </source>
</evidence>
<feature type="domain" description="HAMP" evidence="7">
    <location>
        <begin position="275"/>
        <end position="327"/>
    </location>
</feature>
<dbReference type="InterPro" id="IPR004089">
    <property type="entry name" value="MCPsignal_dom"/>
</dbReference>
<feature type="transmembrane region" description="Helical" evidence="5">
    <location>
        <begin position="9"/>
        <end position="29"/>
    </location>
</feature>
<comment type="caution">
    <text evidence="8">The sequence shown here is derived from an EMBL/GenBank/DDBJ whole genome shotgun (WGS) entry which is preliminary data.</text>
</comment>
<evidence type="ECO:0000256" key="1">
    <source>
        <dbReference type="ARBA" id="ARBA00022500"/>
    </source>
</evidence>
<dbReference type="InterPro" id="IPR003660">
    <property type="entry name" value="HAMP_dom"/>
</dbReference>
<evidence type="ECO:0000256" key="4">
    <source>
        <dbReference type="SAM" id="MobiDB-lite"/>
    </source>
</evidence>
<comment type="similarity">
    <text evidence="2">Belongs to the methyl-accepting chemotaxis (MCP) protein family.</text>
</comment>
<dbReference type="Pfam" id="PF00015">
    <property type="entry name" value="MCPsignal"/>
    <property type="match status" value="1"/>
</dbReference>
<keyword evidence="5" id="KW-0812">Transmembrane</keyword>
<evidence type="ECO:0000259" key="7">
    <source>
        <dbReference type="PROSITE" id="PS50885"/>
    </source>
</evidence>
<dbReference type="RefSeq" id="WP_219237553.1">
    <property type="nucleotide sequence ID" value="NZ_JAHWZX010000004.1"/>
</dbReference>
<dbReference type="PANTHER" id="PTHR43531">
    <property type="entry name" value="PROTEIN ICFG"/>
    <property type="match status" value="1"/>
</dbReference>
<dbReference type="PROSITE" id="PS50111">
    <property type="entry name" value="CHEMOTAXIS_TRANSDUC_2"/>
    <property type="match status" value="1"/>
</dbReference>
<dbReference type="PANTHER" id="PTHR43531:SF11">
    <property type="entry name" value="METHYL-ACCEPTING CHEMOTAXIS PROTEIN 3"/>
    <property type="match status" value="1"/>
</dbReference>
<evidence type="ECO:0000259" key="6">
    <source>
        <dbReference type="PROSITE" id="PS50111"/>
    </source>
</evidence>
<dbReference type="Proteomes" id="UP001197214">
    <property type="component" value="Unassembled WGS sequence"/>
</dbReference>
<feature type="domain" description="Methyl-accepting transducer" evidence="6">
    <location>
        <begin position="332"/>
        <end position="561"/>
    </location>
</feature>
<accession>A0ABS6XJR9</accession>
<gene>
    <name evidence="8" type="ORF">KY084_06105</name>
</gene>
<organism evidence="8 9">
    <name type="scientific">Stakelama flava</name>
    <dbReference type="NCBI Taxonomy" id="2860338"/>
    <lineage>
        <taxon>Bacteria</taxon>
        <taxon>Pseudomonadati</taxon>
        <taxon>Pseudomonadota</taxon>
        <taxon>Alphaproteobacteria</taxon>
        <taxon>Sphingomonadales</taxon>
        <taxon>Sphingomonadaceae</taxon>
        <taxon>Stakelama</taxon>
    </lineage>
</organism>
<dbReference type="SMART" id="SM00304">
    <property type="entry name" value="HAMP"/>
    <property type="match status" value="2"/>
</dbReference>
<keyword evidence="9" id="KW-1185">Reference proteome</keyword>
<keyword evidence="3" id="KW-0807">Transducer</keyword>
<evidence type="ECO:0000256" key="3">
    <source>
        <dbReference type="PROSITE-ProRule" id="PRU00284"/>
    </source>
</evidence>
<reference evidence="8 9" key="1">
    <citation type="submission" date="2021-07" db="EMBL/GenBank/DDBJ databases">
        <title>Stakelama flava sp. nov., a novel endophytic bacterium isolated from branch of Kandelia candel.</title>
        <authorList>
            <person name="Tuo L."/>
        </authorList>
    </citation>
    <scope>NUCLEOTIDE SEQUENCE [LARGE SCALE GENOMIC DNA]</scope>
    <source>
        <strain evidence="8 9">CBK3Z-3</strain>
    </source>
</reference>
<evidence type="ECO:0000256" key="2">
    <source>
        <dbReference type="ARBA" id="ARBA00029447"/>
    </source>
</evidence>
<dbReference type="PROSITE" id="PS50885">
    <property type="entry name" value="HAMP"/>
    <property type="match status" value="2"/>
</dbReference>